<keyword evidence="3 11" id="KW-0808">Transferase</keyword>
<dbReference type="EMBL" id="JANQAO010000003">
    <property type="protein sequence ID" value="MDM5147710.1"/>
    <property type="molecule type" value="Genomic_DNA"/>
</dbReference>
<dbReference type="EC" id="2.1.1.166" evidence="6 11"/>
<feature type="region of interest" description="Disordered" evidence="12">
    <location>
        <begin position="1"/>
        <end position="24"/>
    </location>
</feature>
<comment type="similarity">
    <text evidence="11">Belongs to the class I-like SAM-binding methyltransferase superfamily. RNA methyltransferase RlmE family.</text>
</comment>
<keyword evidence="4 11" id="KW-0949">S-adenosyl-L-methionine</keyword>
<proteinExistence type="inferred from homology"/>
<feature type="domain" description="Ribosomal RNA methyltransferase FtsJ" evidence="13">
    <location>
        <begin position="30"/>
        <end position="202"/>
    </location>
</feature>
<feature type="binding site" evidence="11">
    <location>
        <position position="96"/>
    </location>
    <ligand>
        <name>S-adenosyl-L-methionine</name>
        <dbReference type="ChEBI" id="CHEBI:59789"/>
    </ligand>
</feature>
<dbReference type="SUPFAM" id="SSF53335">
    <property type="entry name" value="S-adenosyl-L-methionine-dependent methyltransferases"/>
    <property type="match status" value="1"/>
</dbReference>
<evidence type="ECO:0000259" key="13">
    <source>
        <dbReference type="Pfam" id="PF01728"/>
    </source>
</evidence>
<evidence type="ECO:0000313" key="14">
    <source>
        <dbReference type="EMBL" id="MDM5147710.1"/>
    </source>
</evidence>
<dbReference type="InterPro" id="IPR029063">
    <property type="entry name" value="SAM-dependent_MTases_sf"/>
</dbReference>
<dbReference type="InterPro" id="IPR015507">
    <property type="entry name" value="rRNA-MeTfrase_E"/>
</dbReference>
<evidence type="ECO:0000313" key="15">
    <source>
        <dbReference type="Proteomes" id="UP001168167"/>
    </source>
</evidence>
<feature type="binding site" evidence="11">
    <location>
        <position position="62"/>
    </location>
    <ligand>
        <name>S-adenosyl-L-methionine</name>
        <dbReference type="ChEBI" id="CHEBI:59789"/>
    </ligand>
</feature>
<dbReference type="Proteomes" id="UP001168167">
    <property type="component" value="Unassembled WGS sequence"/>
</dbReference>
<comment type="catalytic activity">
    <reaction evidence="10 11">
        <text>uridine(2552) in 23S rRNA + S-adenosyl-L-methionine = 2'-O-methyluridine(2552) in 23S rRNA + S-adenosyl-L-homocysteine + H(+)</text>
        <dbReference type="Rhea" id="RHEA:42720"/>
        <dbReference type="Rhea" id="RHEA-COMP:10202"/>
        <dbReference type="Rhea" id="RHEA-COMP:10203"/>
        <dbReference type="ChEBI" id="CHEBI:15378"/>
        <dbReference type="ChEBI" id="CHEBI:57856"/>
        <dbReference type="ChEBI" id="CHEBI:59789"/>
        <dbReference type="ChEBI" id="CHEBI:65315"/>
        <dbReference type="ChEBI" id="CHEBI:74478"/>
        <dbReference type="EC" id="2.1.1.166"/>
    </reaction>
</comment>
<keyword evidence="1 11" id="KW-0698">rRNA processing</keyword>
<gene>
    <name evidence="11" type="primary">rlmE</name>
    <name evidence="11" type="synonym">ftsJ</name>
    <name evidence="11" type="synonym">rrmJ</name>
    <name evidence="14" type="ORF">NQX30_04925</name>
</gene>
<evidence type="ECO:0000256" key="2">
    <source>
        <dbReference type="ARBA" id="ARBA00022603"/>
    </source>
</evidence>
<keyword evidence="15" id="KW-1185">Reference proteome</keyword>
<dbReference type="PANTHER" id="PTHR10920">
    <property type="entry name" value="RIBOSOMAL RNA METHYLTRANSFERASE"/>
    <property type="match status" value="1"/>
</dbReference>
<dbReference type="GO" id="GO:0008168">
    <property type="term" value="F:methyltransferase activity"/>
    <property type="evidence" value="ECO:0007669"/>
    <property type="project" value="UniProtKB-KW"/>
</dbReference>
<feature type="binding site" evidence="11">
    <location>
        <position position="120"/>
    </location>
    <ligand>
        <name>S-adenosyl-L-methionine</name>
        <dbReference type="ChEBI" id="CHEBI:59789"/>
    </ligand>
</feature>
<dbReference type="PIRSF" id="PIRSF005461">
    <property type="entry name" value="23S_rRNA_mtase"/>
    <property type="match status" value="1"/>
</dbReference>
<dbReference type="GO" id="GO:0032259">
    <property type="term" value="P:methylation"/>
    <property type="evidence" value="ECO:0007669"/>
    <property type="project" value="UniProtKB-KW"/>
</dbReference>
<evidence type="ECO:0000256" key="12">
    <source>
        <dbReference type="SAM" id="MobiDB-lite"/>
    </source>
</evidence>
<keyword evidence="11" id="KW-0963">Cytoplasm</keyword>
<evidence type="ECO:0000256" key="4">
    <source>
        <dbReference type="ARBA" id="ARBA00022691"/>
    </source>
</evidence>
<protein>
    <recommendedName>
        <fullName evidence="7 11">Ribosomal RNA large subunit methyltransferase E</fullName>
        <ecNumber evidence="6 11">2.1.1.166</ecNumber>
    </recommendedName>
    <alternativeName>
        <fullName evidence="9 11">23S rRNA Um2552 methyltransferase</fullName>
    </alternativeName>
    <alternativeName>
        <fullName evidence="8 11">rRNA (uridine-2'-O-)-methyltransferase</fullName>
    </alternativeName>
</protein>
<feature type="binding site" evidence="11">
    <location>
        <position position="80"/>
    </location>
    <ligand>
        <name>S-adenosyl-L-methionine</name>
        <dbReference type="ChEBI" id="CHEBI:59789"/>
    </ligand>
</feature>
<evidence type="ECO:0000256" key="3">
    <source>
        <dbReference type="ARBA" id="ARBA00022679"/>
    </source>
</evidence>
<dbReference type="Pfam" id="PF01728">
    <property type="entry name" value="FtsJ"/>
    <property type="match status" value="1"/>
</dbReference>
<comment type="caution">
    <text evidence="14">The sequence shown here is derived from an EMBL/GenBank/DDBJ whole genome shotgun (WGS) entry which is preliminary data.</text>
</comment>
<feature type="compositionally biased region" description="Polar residues" evidence="12">
    <location>
        <begin position="1"/>
        <end position="10"/>
    </location>
</feature>
<sequence length="206" mass="22699">MSQKRQSKSAQWHRVQEQDTQVRAARAQGYRSRSAFKLLEIDARERLLHSDVQIADLGCSPGGWLQVATQKTDGKVVGVDLLPTKPVVGAHILQADFTQEKTIATILELFDGRADVVLSDMAPNLSGIAAADQARAAELVRAAMNFALRVLPPTGRFLSKGFQGDDFPLLLEEMKKQFMTVKILHLQASRAASKEAYFLARGVRKA</sequence>
<keyword evidence="2 11" id="KW-0489">Methyltransferase</keyword>
<reference evidence="14" key="1">
    <citation type="submission" date="2022-08" db="EMBL/GenBank/DDBJ databases">
        <authorList>
            <person name="Dzunkova M."/>
            <person name="La Clair J."/>
            <person name="Tyml T."/>
            <person name="Doud D."/>
            <person name="Schulz F."/>
            <person name="Piquer S."/>
            <person name="Porcel Sanchis D."/>
            <person name="Osborn A."/>
            <person name="Robinson D."/>
            <person name="Louie K.B."/>
            <person name="Bowen B.P."/>
            <person name="Bowers R."/>
            <person name="Lee J."/>
            <person name="Arnau Llombart V."/>
            <person name="Diaz Villanueva W."/>
            <person name="Gosliner T."/>
            <person name="Northen T."/>
            <person name="Cheng J.-F."/>
            <person name="Burkart M.D."/>
            <person name="Woyke T."/>
        </authorList>
    </citation>
    <scope>NUCLEOTIDE SEQUENCE</scope>
    <source>
        <strain evidence="14">Df01</strain>
    </source>
</reference>
<dbReference type="InterPro" id="IPR050082">
    <property type="entry name" value="RNA_methyltr_RlmE"/>
</dbReference>
<dbReference type="InterPro" id="IPR002877">
    <property type="entry name" value="RNA_MeTrfase_FtsJ_dom"/>
</dbReference>
<reference evidence="14" key="2">
    <citation type="journal article" date="2023" name="Microbiome">
        <title>Synthase-selected sorting approach identifies a beta-lactone synthase in a nudibranch symbiotic bacterium.</title>
        <authorList>
            <person name="Dzunkova M."/>
            <person name="La Clair J.J."/>
            <person name="Tyml T."/>
            <person name="Doud D."/>
            <person name="Schulz F."/>
            <person name="Piquer-Esteban S."/>
            <person name="Porcel Sanchis D."/>
            <person name="Osborn A."/>
            <person name="Robinson D."/>
            <person name="Louie K.B."/>
            <person name="Bowen B.P."/>
            <person name="Bowers R.M."/>
            <person name="Lee J."/>
            <person name="Arnau V."/>
            <person name="Diaz-Villanueva W."/>
            <person name="Stepanauskas R."/>
            <person name="Gosliner T."/>
            <person name="Date S.V."/>
            <person name="Northen T.R."/>
            <person name="Cheng J.F."/>
            <person name="Burkart M.D."/>
            <person name="Woyke T."/>
        </authorList>
    </citation>
    <scope>NUCLEOTIDE SEQUENCE</scope>
    <source>
        <strain evidence="14">Df01</strain>
    </source>
</reference>
<accession>A0ABT7QLY0</accession>
<evidence type="ECO:0000256" key="10">
    <source>
        <dbReference type="ARBA" id="ARBA00048970"/>
    </source>
</evidence>
<name>A0ABT7QLY0_9GAMM</name>
<evidence type="ECO:0000256" key="6">
    <source>
        <dbReference type="ARBA" id="ARBA00038861"/>
    </source>
</evidence>
<organism evidence="14 15">
    <name type="scientific">Candidatus Doriopsillibacter californiensis</name>
    <dbReference type="NCBI Taxonomy" id="2970740"/>
    <lineage>
        <taxon>Bacteria</taxon>
        <taxon>Pseudomonadati</taxon>
        <taxon>Pseudomonadota</taxon>
        <taxon>Gammaproteobacteria</taxon>
        <taxon>Candidatus Tethybacterales</taxon>
        <taxon>Candidatus Persebacteraceae</taxon>
        <taxon>Candidatus Doriopsillibacter</taxon>
    </lineage>
</organism>
<dbReference type="Gene3D" id="3.40.50.150">
    <property type="entry name" value="Vaccinia Virus protein VP39"/>
    <property type="match status" value="1"/>
</dbReference>
<comment type="subcellular location">
    <subcellularLocation>
        <location evidence="11">Cytoplasm</location>
    </subcellularLocation>
</comment>
<dbReference type="HAMAP" id="MF_01547">
    <property type="entry name" value="RNA_methyltr_E"/>
    <property type="match status" value="1"/>
</dbReference>
<dbReference type="PANTHER" id="PTHR10920:SF18">
    <property type="entry name" value="RRNA METHYLTRANSFERASE 2, MITOCHONDRIAL"/>
    <property type="match status" value="1"/>
</dbReference>
<evidence type="ECO:0000256" key="9">
    <source>
        <dbReference type="ARBA" id="ARBA00042745"/>
    </source>
</evidence>
<dbReference type="CDD" id="cd02440">
    <property type="entry name" value="AdoMet_MTases"/>
    <property type="match status" value="1"/>
</dbReference>
<comment type="function">
    <text evidence="5 11">Specifically methylates the uridine in position 2552 of 23S rRNA at the 2'-O position of the ribose in the fully assembled 50S ribosomal subunit.</text>
</comment>
<evidence type="ECO:0000256" key="5">
    <source>
        <dbReference type="ARBA" id="ARBA00037569"/>
    </source>
</evidence>
<evidence type="ECO:0000256" key="8">
    <source>
        <dbReference type="ARBA" id="ARBA00041995"/>
    </source>
</evidence>
<feature type="binding site" evidence="11">
    <location>
        <position position="64"/>
    </location>
    <ligand>
        <name>S-adenosyl-L-methionine</name>
        <dbReference type="ChEBI" id="CHEBI:59789"/>
    </ligand>
</feature>
<feature type="active site" description="Proton acceptor" evidence="11">
    <location>
        <position position="160"/>
    </location>
</feature>
<evidence type="ECO:0000256" key="7">
    <source>
        <dbReference type="ARBA" id="ARBA00041129"/>
    </source>
</evidence>
<evidence type="ECO:0000256" key="1">
    <source>
        <dbReference type="ARBA" id="ARBA00022552"/>
    </source>
</evidence>
<evidence type="ECO:0000256" key="11">
    <source>
        <dbReference type="HAMAP-Rule" id="MF_01547"/>
    </source>
</evidence>